<organism evidence="2 3">
    <name type="scientific">Sclerotinia nivalis</name>
    <dbReference type="NCBI Taxonomy" id="352851"/>
    <lineage>
        <taxon>Eukaryota</taxon>
        <taxon>Fungi</taxon>
        <taxon>Dikarya</taxon>
        <taxon>Ascomycota</taxon>
        <taxon>Pezizomycotina</taxon>
        <taxon>Leotiomycetes</taxon>
        <taxon>Helotiales</taxon>
        <taxon>Sclerotiniaceae</taxon>
        <taxon>Sclerotinia</taxon>
    </lineage>
</organism>
<dbReference type="EMBL" id="JAPEIS010000001">
    <property type="protein sequence ID" value="KAJ8071910.1"/>
    <property type="molecule type" value="Genomic_DNA"/>
</dbReference>
<dbReference type="OrthoDB" id="3553547at2759"/>
<reference evidence="2" key="1">
    <citation type="submission" date="2022-11" db="EMBL/GenBank/DDBJ databases">
        <title>Genome Resource of Sclerotinia nivalis Strain SnTB1, a Plant Pathogen Isolated from American Ginseng.</title>
        <authorList>
            <person name="Fan S."/>
        </authorList>
    </citation>
    <scope>NUCLEOTIDE SEQUENCE</scope>
    <source>
        <strain evidence="2">SnTB1</strain>
    </source>
</reference>
<name>A0A9X0DRB2_9HELO</name>
<comment type="caution">
    <text evidence="2">The sequence shown here is derived from an EMBL/GenBank/DDBJ whole genome shotgun (WGS) entry which is preliminary data.</text>
</comment>
<dbReference type="Proteomes" id="UP001152300">
    <property type="component" value="Unassembled WGS sequence"/>
</dbReference>
<protein>
    <submittedName>
        <fullName evidence="2">Uncharacterized protein</fullName>
    </submittedName>
</protein>
<evidence type="ECO:0000313" key="3">
    <source>
        <dbReference type="Proteomes" id="UP001152300"/>
    </source>
</evidence>
<accession>A0A9X0DRB2</accession>
<gene>
    <name evidence="2" type="ORF">OCU04_002217</name>
</gene>
<proteinExistence type="predicted"/>
<dbReference type="AlphaFoldDB" id="A0A9X0DRB2"/>
<evidence type="ECO:0000313" key="2">
    <source>
        <dbReference type="EMBL" id="KAJ8071910.1"/>
    </source>
</evidence>
<feature type="compositionally biased region" description="Basic and acidic residues" evidence="1">
    <location>
        <begin position="45"/>
        <end position="59"/>
    </location>
</feature>
<evidence type="ECO:0000256" key="1">
    <source>
        <dbReference type="SAM" id="MobiDB-lite"/>
    </source>
</evidence>
<feature type="region of interest" description="Disordered" evidence="1">
    <location>
        <begin position="13"/>
        <end position="77"/>
    </location>
</feature>
<keyword evidence="3" id="KW-1185">Reference proteome</keyword>
<sequence length="525" mass="58881">MKSFLASLLRRLSKSENSNRSSHENGRAGLLRSEPTIEGPSEVLKNGDEVNRDENDGHISPDVLGESSSDERSEYRAERTKSRLAELLQGLSQIKELQWKVVAAQIQTRQKMREVGFERTAVSQADASFMKELQRLQAEGQLEAFEQLSRLADACQSARDGLGPLEDEGIEAQREFEGEMWDLRQAEDALFENFAFEFGEVYEESSVTSSSSSAHNILEVPSPIIAKDHDLRGKQDEDTRDKLGLPTFITADIGRQQNYSNSLMPMKKTSRKGSALDDLHMLDNRAESQGRYIAPVRFGHSVASSSSIPMPTREPVSFHENSKEEEQNTLLLGLENRQSLGHQEINYEPTLSLEPAVTDDEFQQSRSVQGSDSEVPNLDLVENNDLTTVITKRQSSTESFPKLLTDFGTRRDRINKWLLHTMLISKSEANLIGLQLQKEPDSSPSPWAQLIVSFFEFDYNTSKATNNTVSIDANAVGGIDMHHKLRNCCDNRMVNRPICEEVPSQLGLPILVHPVLMCRTTNPSE</sequence>